<evidence type="ECO:0000313" key="16">
    <source>
        <dbReference type="Proteomes" id="UP001159257"/>
    </source>
</evidence>
<dbReference type="NCBIfam" id="TIGR02517">
    <property type="entry name" value="type_II_gspD"/>
    <property type="match status" value="1"/>
</dbReference>
<feature type="domain" description="NolW-like" evidence="13">
    <location>
        <begin position="219"/>
        <end position="278"/>
    </location>
</feature>
<dbReference type="Proteomes" id="UP001159257">
    <property type="component" value="Unassembled WGS sequence"/>
</dbReference>
<keyword evidence="3 10" id="KW-0813">Transport</keyword>
<evidence type="ECO:0000256" key="7">
    <source>
        <dbReference type="ARBA" id="ARBA00022927"/>
    </source>
</evidence>
<feature type="region of interest" description="Disordered" evidence="11">
    <location>
        <begin position="40"/>
        <end position="95"/>
    </location>
</feature>
<reference evidence="15 16" key="1">
    <citation type="submission" date="2017-05" db="EMBL/GenBank/DDBJ databases">
        <authorList>
            <person name="Varghese N."/>
            <person name="Submissions S."/>
        </authorList>
    </citation>
    <scope>NUCLEOTIDE SEQUENCE [LARGE SCALE GENOMIC DNA]</scope>
    <source>
        <strain evidence="15 16">CGMCC 1.7287</strain>
    </source>
</reference>
<evidence type="ECO:0000256" key="8">
    <source>
        <dbReference type="ARBA" id="ARBA00023136"/>
    </source>
</evidence>
<evidence type="ECO:0000256" key="4">
    <source>
        <dbReference type="ARBA" id="ARBA00022452"/>
    </source>
</evidence>
<dbReference type="InterPro" id="IPR013356">
    <property type="entry name" value="T2SS_GspD"/>
</dbReference>
<dbReference type="PANTHER" id="PTHR30332:SF25">
    <property type="entry name" value="SECRETIN XPSD"/>
    <property type="match status" value="1"/>
</dbReference>
<comment type="similarity">
    <text evidence="2">Belongs to the bacterial secretin family. GSP D subfamily.</text>
</comment>
<keyword evidence="8" id="KW-0472">Membrane</keyword>
<evidence type="ECO:0000256" key="3">
    <source>
        <dbReference type="ARBA" id="ARBA00022448"/>
    </source>
</evidence>
<dbReference type="RefSeq" id="WP_283401447.1">
    <property type="nucleotide sequence ID" value="NZ_BAAAEY010000008.1"/>
</dbReference>
<dbReference type="Pfam" id="PF00263">
    <property type="entry name" value="Secretin"/>
    <property type="match status" value="1"/>
</dbReference>
<keyword evidence="9" id="KW-0998">Cell outer membrane</keyword>
<evidence type="ECO:0000256" key="5">
    <source>
        <dbReference type="ARBA" id="ARBA00022692"/>
    </source>
</evidence>
<dbReference type="Gene3D" id="3.55.50.30">
    <property type="match status" value="1"/>
</dbReference>
<dbReference type="EMBL" id="FXWV01000027">
    <property type="protein sequence ID" value="SMR78513.1"/>
    <property type="molecule type" value="Genomic_DNA"/>
</dbReference>
<dbReference type="InterPro" id="IPR049371">
    <property type="entry name" value="GspD-like_N0"/>
</dbReference>
<dbReference type="InterPro" id="IPR004846">
    <property type="entry name" value="T2SS/T3SS_dom"/>
</dbReference>
<dbReference type="InterPro" id="IPR005644">
    <property type="entry name" value="NolW-like"/>
</dbReference>
<name>A0ABY1S4P8_9GAMM</name>
<evidence type="ECO:0000259" key="14">
    <source>
        <dbReference type="Pfam" id="PF21305"/>
    </source>
</evidence>
<dbReference type="InterPro" id="IPR001775">
    <property type="entry name" value="GspD/PilQ"/>
</dbReference>
<dbReference type="PRINTS" id="PR00811">
    <property type="entry name" value="BCTERIALGSPD"/>
</dbReference>
<accession>A0ABY1S4P8</accession>
<keyword evidence="6" id="KW-0732">Signal</keyword>
<evidence type="ECO:0000256" key="11">
    <source>
        <dbReference type="SAM" id="MobiDB-lite"/>
    </source>
</evidence>
<feature type="domain" description="GspD-like N0" evidence="14">
    <location>
        <begin position="123"/>
        <end position="190"/>
    </location>
</feature>
<dbReference type="PRINTS" id="PR01032">
    <property type="entry name" value="PHAGEIV"/>
</dbReference>
<keyword evidence="7" id="KW-0653">Protein transport</keyword>
<feature type="domain" description="Type II/III secretion system secretin-like" evidence="12">
    <location>
        <begin position="533"/>
        <end position="697"/>
    </location>
</feature>
<evidence type="ECO:0000256" key="2">
    <source>
        <dbReference type="ARBA" id="ARBA00006980"/>
    </source>
</evidence>
<evidence type="ECO:0000256" key="10">
    <source>
        <dbReference type="RuleBase" id="RU004004"/>
    </source>
</evidence>
<protein>
    <submittedName>
        <fullName evidence="15">General secretion pathway protein D</fullName>
    </submittedName>
</protein>
<dbReference type="InterPro" id="IPR038591">
    <property type="entry name" value="NolW-like_sf"/>
</dbReference>
<evidence type="ECO:0000256" key="1">
    <source>
        <dbReference type="ARBA" id="ARBA00004442"/>
    </source>
</evidence>
<feature type="compositionally biased region" description="Low complexity" evidence="11">
    <location>
        <begin position="58"/>
        <end position="72"/>
    </location>
</feature>
<evidence type="ECO:0000256" key="9">
    <source>
        <dbReference type="ARBA" id="ARBA00023237"/>
    </source>
</evidence>
<dbReference type="Pfam" id="PF21305">
    <property type="entry name" value="type_II_gspD_N0"/>
    <property type="match status" value="1"/>
</dbReference>
<evidence type="ECO:0000256" key="6">
    <source>
        <dbReference type="ARBA" id="ARBA00022729"/>
    </source>
</evidence>
<dbReference type="PANTHER" id="PTHR30332">
    <property type="entry name" value="PROBABLE GENERAL SECRETION PATHWAY PROTEIN D"/>
    <property type="match status" value="1"/>
</dbReference>
<feature type="domain" description="NolW-like" evidence="13">
    <location>
        <begin position="359"/>
        <end position="463"/>
    </location>
</feature>
<keyword evidence="5" id="KW-0812">Transmembrane</keyword>
<dbReference type="InterPro" id="IPR050810">
    <property type="entry name" value="Bact_Secretion_Sys_Channel"/>
</dbReference>
<evidence type="ECO:0000259" key="13">
    <source>
        <dbReference type="Pfam" id="PF03958"/>
    </source>
</evidence>
<comment type="subcellular location">
    <subcellularLocation>
        <location evidence="1 10">Cell outer membrane</location>
    </subcellularLocation>
</comment>
<dbReference type="Pfam" id="PF03958">
    <property type="entry name" value="Secretin_N"/>
    <property type="match status" value="2"/>
</dbReference>
<evidence type="ECO:0000259" key="12">
    <source>
        <dbReference type="Pfam" id="PF00263"/>
    </source>
</evidence>
<keyword evidence="4" id="KW-1134">Transmembrane beta strand</keyword>
<evidence type="ECO:0000313" key="15">
    <source>
        <dbReference type="EMBL" id="SMR78513.1"/>
    </source>
</evidence>
<dbReference type="Gene3D" id="3.30.1370.120">
    <property type="match status" value="2"/>
</dbReference>
<sequence length="728" mass="78950">MNNCVSSAVDHPRGIKRAVRHLILLFAVMGLSACALEGTQNPNALDSPWRQPDEGRYSFTSTSRTTSEASVSPTNEGARYSVESSSTPGGESPRAEYFTGTGTFIDLSASPPGEPINGDITFNFQDAEISEIVRTILGDILQVNYILDDRVRGIANMQTVRPINREALIPTLEKLLQVNGAALVDQGDFYEVLPIDSINGGTVSLKANLSADRGYQMLVIPLQYIGAQEMVKILEPMKPRQGLLEADVRRNMVTLAGTQAELINLKETIKAFDVDQLQGMSVGLFRLQAVDPELLMTELEVIFGDGAEGPLAGVVSFLPIERLNALLVITPQKKYLRDAGAWIRRLDRTEGAQGLGMYVYYVQNGRAENMAEMLDELFAGQRRSRADRDSNQPRPATPASEDATGEGESGTRAGVSSSGPASLDVGDVEIIADNENNALLIMASPTDYDKVYRAIQKLDVLPLQVLVEATIVEVSLEDELRYGLNWFFKSHLSGSSKGVGTLGSFSQAAADVINSATFEVFKAGETRALLNLLASDSRLNVISSPSLMVLDNRTAEIRVGDQVPIRTSSTTNTASDNLNTTSTIQYRDTGVLLEVTPRVNAGGMVVLDITQEVNDVAEETTSSSIDSPTITQRRINTSVAVQSGETLVLGGLIKESRNNGSEGVPYLRHMPVIGWAFGSRGKSVSRTELVVMITPTAVTDTADAREVTREYQNKLRGLELPARPMDKR</sequence>
<organism evidence="15 16">
    <name type="scientific">Marinobacterium sediminicola</name>
    <dbReference type="NCBI Taxonomy" id="518898"/>
    <lineage>
        <taxon>Bacteria</taxon>
        <taxon>Pseudomonadati</taxon>
        <taxon>Pseudomonadota</taxon>
        <taxon>Gammaproteobacteria</taxon>
        <taxon>Oceanospirillales</taxon>
        <taxon>Oceanospirillaceae</taxon>
        <taxon>Marinobacterium</taxon>
    </lineage>
</organism>
<keyword evidence="16" id="KW-1185">Reference proteome</keyword>
<proteinExistence type="inferred from homology"/>
<feature type="region of interest" description="Disordered" evidence="11">
    <location>
        <begin position="382"/>
        <end position="421"/>
    </location>
</feature>
<gene>
    <name evidence="15" type="ORF">SAMN04487964_12712</name>
</gene>
<comment type="caution">
    <text evidence="15">The sequence shown here is derived from an EMBL/GenBank/DDBJ whole genome shotgun (WGS) entry which is preliminary data.</text>
</comment>